<dbReference type="OMA" id="CITEISD"/>
<evidence type="ECO:0000313" key="16">
    <source>
        <dbReference type="Proteomes" id="UP000594454"/>
    </source>
</evidence>
<evidence type="ECO:0000313" key="15">
    <source>
        <dbReference type="EMBL" id="CAD7084978.1"/>
    </source>
</evidence>
<dbReference type="EC" id="3.4.21.-" evidence="11"/>
<evidence type="ECO:0000256" key="10">
    <source>
        <dbReference type="ARBA" id="ARBA00024195"/>
    </source>
</evidence>
<dbReference type="PRINTS" id="PR00722">
    <property type="entry name" value="CHYMOTRYPSIN"/>
</dbReference>
<dbReference type="PROSITE" id="PS00134">
    <property type="entry name" value="TRYPSIN_HIS"/>
    <property type="match status" value="1"/>
</dbReference>
<dbReference type="InterPro" id="IPR001314">
    <property type="entry name" value="Peptidase_S1A"/>
</dbReference>
<keyword evidence="16" id="KW-1185">Reference proteome</keyword>
<keyword evidence="5 11" id="KW-0720">Serine protease</keyword>
<dbReference type="EMBL" id="LR899011">
    <property type="protein sequence ID" value="CAD7084978.1"/>
    <property type="molecule type" value="Genomic_DNA"/>
</dbReference>
<evidence type="ECO:0000259" key="13">
    <source>
        <dbReference type="PROSITE" id="PS50240"/>
    </source>
</evidence>
<keyword evidence="4 11" id="KW-0378">Hydrolase</keyword>
<dbReference type="InterPro" id="IPR022700">
    <property type="entry name" value="CLIP"/>
</dbReference>
<dbReference type="AlphaFoldDB" id="A0A7R8UQ71"/>
<dbReference type="SUPFAM" id="SSF50494">
    <property type="entry name" value="Trypsin-like serine proteases"/>
    <property type="match status" value="1"/>
</dbReference>
<dbReference type="PROSITE" id="PS00135">
    <property type="entry name" value="TRYPSIN_SER"/>
    <property type="match status" value="1"/>
</dbReference>
<keyword evidence="2 11" id="KW-0645">Protease</keyword>
<dbReference type="InterPro" id="IPR009003">
    <property type="entry name" value="Peptidase_S1_PA"/>
</dbReference>
<feature type="domain" description="Peptidase S1" evidence="13">
    <location>
        <begin position="112"/>
        <end position="371"/>
    </location>
</feature>
<comment type="similarity">
    <text evidence="10 12">Belongs to the peptidase S1 family. CLIP subfamily.</text>
</comment>
<organism evidence="15 16">
    <name type="scientific">Hermetia illucens</name>
    <name type="common">Black soldier fly</name>
    <dbReference type="NCBI Taxonomy" id="343691"/>
    <lineage>
        <taxon>Eukaryota</taxon>
        <taxon>Metazoa</taxon>
        <taxon>Ecdysozoa</taxon>
        <taxon>Arthropoda</taxon>
        <taxon>Hexapoda</taxon>
        <taxon>Insecta</taxon>
        <taxon>Pterygota</taxon>
        <taxon>Neoptera</taxon>
        <taxon>Endopterygota</taxon>
        <taxon>Diptera</taxon>
        <taxon>Brachycera</taxon>
        <taxon>Stratiomyomorpha</taxon>
        <taxon>Stratiomyidae</taxon>
        <taxon>Hermetiinae</taxon>
        <taxon>Hermetia</taxon>
    </lineage>
</organism>
<dbReference type="GO" id="GO:0004252">
    <property type="term" value="F:serine-type endopeptidase activity"/>
    <property type="evidence" value="ECO:0007669"/>
    <property type="project" value="UniProtKB-UniRule"/>
</dbReference>
<dbReference type="Gene3D" id="2.40.10.10">
    <property type="entry name" value="Trypsin-like serine proteases"/>
    <property type="match status" value="2"/>
</dbReference>
<evidence type="ECO:0000256" key="5">
    <source>
        <dbReference type="ARBA" id="ARBA00022825"/>
    </source>
</evidence>
<feature type="signal peptide" evidence="12">
    <location>
        <begin position="1"/>
        <end position="19"/>
    </location>
</feature>
<dbReference type="PROSITE" id="PS51888">
    <property type="entry name" value="CLIP"/>
    <property type="match status" value="1"/>
</dbReference>
<dbReference type="SMART" id="SM00680">
    <property type="entry name" value="CLIP"/>
    <property type="match status" value="1"/>
</dbReference>
<name>A0A7R8UQ71_HERIL</name>
<dbReference type="FunFam" id="2.40.10.10:FF:000036">
    <property type="entry name" value="Trypsin beta"/>
    <property type="match status" value="1"/>
</dbReference>
<dbReference type="InterPro" id="IPR001254">
    <property type="entry name" value="Trypsin_dom"/>
</dbReference>
<accession>A0A7R8UQ71</accession>
<dbReference type="InterPro" id="IPR038565">
    <property type="entry name" value="CLIP_sf"/>
</dbReference>
<dbReference type="PANTHER" id="PTHR24258:SF144">
    <property type="entry name" value="GH14088P"/>
    <property type="match status" value="1"/>
</dbReference>
<evidence type="ECO:0000256" key="1">
    <source>
        <dbReference type="ARBA" id="ARBA00004239"/>
    </source>
</evidence>
<dbReference type="GO" id="GO:0006508">
    <property type="term" value="P:proteolysis"/>
    <property type="evidence" value="ECO:0007669"/>
    <property type="project" value="UniProtKB-KW"/>
</dbReference>
<comment type="domain">
    <text evidence="12">The clip domain consists of 35-55 residues which are 'knitted' together usually by 3 conserved disulfide bonds forming a clip-like compact structure.</text>
</comment>
<gene>
    <name evidence="15" type="ORF">HERILL_LOCUS7847</name>
</gene>
<keyword evidence="3 12" id="KW-0732">Signal</keyword>
<feature type="chain" id="PRO_5031598863" description="CLIP domain-containing serine protease" evidence="12">
    <location>
        <begin position="20"/>
        <end position="372"/>
    </location>
</feature>
<dbReference type="PANTHER" id="PTHR24258">
    <property type="entry name" value="SERINE PROTEASE-RELATED"/>
    <property type="match status" value="1"/>
</dbReference>
<keyword evidence="9" id="KW-0325">Glycoprotein</keyword>
<dbReference type="SMART" id="SM00020">
    <property type="entry name" value="Tryp_SPc"/>
    <property type="match status" value="1"/>
</dbReference>
<dbReference type="PROSITE" id="PS50240">
    <property type="entry name" value="TRYPSIN_DOM"/>
    <property type="match status" value="1"/>
</dbReference>
<evidence type="ECO:0000256" key="12">
    <source>
        <dbReference type="RuleBase" id="RU366078"/>
    </source>
</evidence>
<evidence type="ECO:0000256" key="9">
    <source>
        <dbReference type="ARBA" id="ARBA00023180"/>
    </source>
</evidence>
<dbReference type="CDD" id="cd00190">
    <property type="entry name" value="Tryp_SPc"/>
    <property type="match status" value="1"/>
</dbReference>
<dbReference type="InterPro" id="IPR018114">
    <property type="entry name" value="TRYPSIN_HIS"/>
</dbReference>
<evidence type="ECO:0000256" key="8">
    <source>
        <dbReference type="ARBA" id="ARBA00023157"/>
    </source>
</evidence>
<keyword evidence="12" id="KW-0964">Secreted</keyword>
<evidence type="ECO:0000256" key="2">
    <source>
        <dbReference type="ARBA" id="ARBA00022670"/>
    </source>
</evidence>
<dbReference type="Pfam" id="PF00089">
    <property type="entry name" value="Trypsin"/>
    <property type="match status" value="1"/>
</dbReference>
<dbReference type="GO" id="GO:0005576">
    <property type="term" value="C:extracellular region"/>
    <property type="evidence" value="ECO:0007669"/>
    <property type="project" value="UniProtKB-SubCell"/>
</dbReference>
<dbReference type="InterPro" id="IPR033116">
    <property type="entry name" value="TRYPSIN_SER"/>
</dbReference>
<keyword evidence="8" id="KW-1015">Disulfide bond</keyword>
<reference evidence="15 16" key="1">
    <citation type="submission" date="2020-11" db="EMBL/GenBank/DDBJ databases">
        <authorList>
            <person name="Wallbank WR R."/>
            <person name="Pardo Diaz C."/>
            <person name="Kozak K."/>
            <person name="Martin S."/>
            <person name="Jiggins C."/>
            <person name="Moest M."/>
            <person name="Warren A I."/>
            <person name="Generalovic N T."/>
            <person name="Byers J.R.P. K."/>
            <person name="Montejo-Kovacevich G."/>
            <person name="Yen C E."/>
        </authorList>
    </citation>
    <scope>NUCLEOTIDE SEQUENCE [LARGE SCALE GENOMIC DNA]</scope>
</reference>
<dbReference type="InParanoid" id="A0A7R8UQ71"/>
<keyword evidence="6" id="KW-0106">Calcium</keyword>
<feature type="domain" description="Clip" evidence="14">
    <location>
        <begin position="29"/>
        <end position="82"/>
    </location>
</feature>
<sequence>MVTFWILCFGLLASNLISAQRSGQRPFSLCTTTDAKSGMCIHLEECKPMVDILRRQPLTNSDRRYLQQNQCGSISREIFVCCPQQTFPSDPSKGKRLLPLPGDCGFSSTDKIIAGKKTVIDEYPWMALLGYTIPGRQKTFSCGGTLINNRYILTAAHCVNGPNIPSTWFLSSVRLGEWNKTSVRDCELGDCNDSPLDLSIEDFVVHENYFPYSIDQHNDIALLRLAQEVSYTRWIAPLCLPVTPDVRNRDFDGVSLDVSGWGRTENAPESDVKLRARVNGVSLDYCQLIYRNASRRVENSQICALGENGADTCTGDSGGPLMGRENPTRGVPYYFQVGITSYGPTQCGRGIVPGVYTRVSEYMDWILRNIRP</sequence>
<proteinExistence type="inferred from homology"/>
<evidence type="ECO:0000256" key="6">
    <source>
        <dbReference type="ARBA" id="ARBA00022837"/>
    </source>
</evidence>
<dbReference type="Proteomes" id="UP000594454">
    <property type="component" value="Chromosome 3"/>
</dbReference>
<evidence type="ECO:0000256" key="3">
    <source>
        <dbReference type="ARBA" id="ARBA00022729"/>
    </source>
</evidence>
<dbReference type="InterPro" id="IPR043504">
    <property type="entry name" value="Peptidase_S1_PA_chymotrypsin"/>
</dbReference>
<evidence type="ECO:0000256" key="4">
    <source>
        <dbReference type="ARBA" id="ARBA00022801"/>
    </source>
</evidence>
<protein>
    <recommendedName>
        <fullName evidence="12">CLIP domain-containing serine protease</fullName>
        <ecNumber evidence="11">3.4.21.-</ecNumber>
    </recommendedName>
</protein>
<evidence type="ECO:0000256" key="7">
    <source>
        <dbReference type="ARBA" id="ARBA00023145"/>
    </source>
</evidence>
<evidence type="ECO:0000259" key="14">
    <source>
        <dbReference type="PROSITE" id="PS51888"/>
    </source>
</evidence>
<dbReference type="Pfam" id="PF12032">
    <property type="entry name" value="CLIP"/>
    <property type="match status" value="1"/>
</dbReference>
<dbReference type="FunFam" id="2.40.10.10:FF:000028">
    <property type="entry name" value="Serine protease easter"/>
    <property type="match status" value="1"/>
</dbReference>
<dbReference type="OrthoDB" id="9028152at2759"/>
<keyword evidence="7" id="KW-0865">Zymogen</keyword>
<comment type="subcellular location">
    <subcellularLocation>
        <location evidence="1">Secreted</location>
        <location evidence="1">Extracellular space</location>
    </subcellularLocation>
</comment>
<evidence type="ECO:0000256" key="11">
    <source>
        <dbReference type="RuleBase" id="RU363034"/>
    </source>
</evidence>
<dbReference type="Gene3D" id="3.30.1640.30">
    <property type="match status" value="1"/>
</dbReference>